<evidence type="ECO:0000256" key="11">
    <source>
        <dbReference type="ARBA" id="ARBA00058057"/>
    </source>
</evidence>
<dbReference type="PANTHER" id="PTHR11193">
    <property type="entry name" value="SMALL NUCLEAR RIBONUCLEOPROTEIN E"/>
    <property type="match status" value="1"/>
</dbReference>
<dbReference type="FunFam" id="2.30.30.100:FF:000013">
    <property type="entry name" value="Small nuclear ribonucleoprotein E"/>
    <property type="match status" value="1"/>
</dbReference>
<comment type="similarity">
    <text evidence="3 12">Belongs to the snRNP Sm proteins family.</text>
</comment>
<keyword evidence="4" id="KW-0963">Cytoplasm</keyword>
<evidence type="ECO:0000256" key="3">
    <source>
        <dbReference type="ARBA" id="ARBA00006850"/>
    </source>
</evidence>
<evidence type="ECO:0000256" key="5">
    <source>
        <dbReference type="ARBA" id="ARBA00022664"/>
    </source>
</evidence>
<comment type="function">
    <text evidence="11 12">Plays a role in pre-mRNA splicing as a core component of the spliceosomal U1, U2, U4 and U5 small nuclear ribonucleoproteins (snRNPs), the building blocks of the spliceosome.</text>
</comment>
<keyword evidence="8 12" id="KW-0508">mRNA splicing</keyword>
<dbReference type="Gene3D" id="2.30.30.100">
    <property type="match status" value="1"/>
</dbReference>
<keyword evidence="9 12" id="KW-0539">Nucleus</keyword>
<gene>
    <name evidence="14" type="ORF">FCC1311_048862</name>
</gene>
<evidence type="ECO:0000256" key="2">
    <source>
        <dbReference type="ARBA" id="ARBA00004514"/>
    </source>
</evidence>
<dbReference type="OrthoDB" id="25620at2759"/>
<keyword evidence="5 12" id="KW-0507">mRNA processing</keyword>
<dbReference type="InterPro" id="IPR010920">
    <property type="entry name" value="LSM_dom_sf"/>
</dbReference>
<dbReference type="GO" id="GO:0005681">
    <property type="term" value="C:spliceosomal complex"/>
    <property type="evidence" value="ECO:0007669"/>
    <property type="project" value="UniProtKB-KW"/>
</dbReference>
<dbReference type="GO" id="GO:0005829">
    <property type="term" value="C:cytosol"/>
    <property type="evidence" value="ECO:0007669"/>
    <property type="project" value="UniProtKB-SubCell"/>
</dbReference>
<organism evidence="14 15">
    <name type="scientific">Hondaea fermentalgiana</name>
    <dbReference type="NCBI Taxonomy" id="2315210"/>
    <lineage>
        <taxon>Eukaryota</taxon>
        <taxon>Sar</taxon>
        <taxon>Stramenopiles</taxon>
        <taxon>Bigyra</taxon>
        <taxon>Labyrinthulomycetes</taxon>
        <taxon>Thraustochytrida</taxon>
        <taxon>Thraustochytriidae</taxon>
        <taxon>Hondaea</taxon>
    </lineage>
</organism>
<evidence type="ECO:0000256" key="1">
    <source>
        <dbReference type="ARBA" id="ARBA00004123"/>
    </source>
</evidence>
<dbReference type="EMBL" id="BEYU01000046">
    <property type="protein sequence ID" value="GBG28665.1"/>
    <property type="molecule type" value="Genomic_DNA"/>
</dbReference>
<dbReference type="Proteomes" id="UP000241890">
    <property type="component" value="Unassembled WGS sequence"/>
</dbReference>
<dbReference type="InterPro" id="IPR001163">
    <property type="entry name" value="Sm_dom_euk/arc"/>
</dbReference>
<protein>
    <recommendedName>
        <fullName evidence="12">Small nuclear ribonucleoprotein E</fullName>
        <shortName evidence="12">snRNP-E</shortName>
    </recommendedName>
    <alternativeName>
        <fullName evidence="12">Sm protein E</fullName>
    </alternativeName>
</protein>
<evidence type="ECO:0000256" key="10">
    <source>
        <dbReference type="ARBA" id="ARBA00023274"/>
    </source>
</evidence>
<sequence length="111" mass="11981">MAGARAQKVMTQPINLIFRFLQNKARVQVWLYGQANMRIEGRIVGFDEFMNLVLDEAEEVNVKQKTRRTLGRIMLKGDNVTLIMGVSKGKAAAGAAASEAAGSTSAPPAST</sequence>
<dbReference type="SUPFAM" id="SSF50182">
    <property type="entry name" value="Sm-like ribonucleoproteins"/>
    <property type="match status" value="1"/>
</dbReference>
<dbReference type="GO" id="GO:0005687">
    <property type="term" value="C:U4 snRNP"/>
    <property type="evidence" value="ECO:0007669"/>
    <property type="project" value="UniProtKB-UniRule"/>
</dbReference>
<dbReference type="Pfam" id="PF01423">
    <property type="entry name" value="LSM"/>
    <property type="match status" value="1"/>
</dbReference>
<feature type="domain" description="Sm" evidence="13">
    <location>
        <begin position="16"/>
        <end position="89"/>
    </location>
</feature>
<comment type="subcellular location">
    <subcellularLocation>
        <location evidence="2">Cytoplasm</location>
        <location evidence="2">Cytosol</location>
    </subcellularLocation>
    <subcellularLocation>
        <location evidence="1 12">Nucleus</location>
    </subcellularLocation>
</comment>
<dbReference type="PROSITE" id="PS52002">
    <property type="entry name" value="SM"/>
    <property type="match status" value="1"/>
</dbReference>
<dbReference type="AlphaFoldDB" id="A0A2R5GDM5"/>
<evidence type="ECO:0000259" key="13">
    <source>
        <dbReference type="PROSITE" id="PS52002"/>
    </source>
</evidence>
<evidence type="ECO:0000256" key="6">
    <source>
        <dbReference type="ARBA" id="ARBA00022728"/>
    </source>
</evidence>
<dbReference type="CDD" id="cd01718">
    <property type="entry name" value="Sm_E"/>
    <property type="match status" value="1"/>
</dbReference>
<evidence type="ECO:0000313" key="14">
    <source>
        <dbReference type="EMBL" id="GBG28665.1"/>
    </source>
</evidence>
<dbReference type="GO" id="GO:0000387">
    <property type="term" value="P:spliceosomal snRNP assembly"/>
    <property type="evidence" value="ECO:0007669"/>
    <property type="project" value="UniProtKB-UniRule"/>
</dbReference>
<dbReference type="InterPro" id="IPR027078">
    <property type="entry name" value="snRNP-E"/>
</dbReference>
<evidence type="ECO:0000256" key="9">
    <source>
        <dbReference type="ARBA" id="ARBA00023242"/>
    </source>
</evidence>
<evidence type="ECO:0000256" key="8">
    <source>
        <dbReference type="ARBA" id="ARBA00023187"/>
    </source>
</evidence>
<accession>A0A2R5GDM5</accession>
<keyword evidence="7 12" id="KW-0694">RNA-binding</keyword>
<keyword evidence="6 12" id="KW-0747">Spliceosome</keyword>
<dbReference type="InterPro" id="IPR047575">
    <property type="entry name" value="Sm"/>
</dbReference>
<dbReference type="GO" id="GO:0046540">
    <property type="term" value="C:U4/U6 x U5 tri-snRNP complex"/>
    <property type="evidence" value="ECO:0007669"/>
    <property type="project" value="UniProtKB-UniRule"/>
</dbReference>
<evidence type="ECO:0000256" key="7">
    <source>
        <dbReference type="ARBA" id="ARBA00022884"/>
    </source>
</evidence>
<dbReference type="GO" id="GO:0003723">
    <property type="term" value="F:RNA binding"/>
    <property type="evidence" value="ECO:0007669"/>
    <property type="project" value="UniProtKB-KW"/>
</dbReference>
<dbReference type="SMART" id="SM00651">
    <property type="entry name" value="Sm"/>
    <property type="match status" value="1"/>
</dbReference>
<dbReference type="GO" id="GO:0005686">
    <property type="term" value="C:U2 snRNP"/>
    <property type="evidence" value="ECO:0007669"/>
    <property type="project" value="UniProtKB-UniRule"/>
</dbReference>
<evidence type="ECO:0000313" key="15">
    <source>
        <dbReference type="Proteomes" id="UP000241890"/>
    </source>
</evidence>
<dbReference type="InParanoid" id="A0A2R5GDM5"/>
<dbReference type="GO" id="GO:0005682">
    <property type="term" value="C:U5 snRNP"/>
    <property type="evidence" value="ECO:0007669"/>
    <property type="project" value="UniProtKB-UniRule"/>
</dbReference>
<keyword evidence="15" id="KW-1185">Reference proteome</keyword>
<dbReference type="FunCoup" id="A0A2R5GDM5">
    <property type="interactions" value="362"/>
</dbReference>
<evidence type="ECO:0000256" key="12">
    <source>
        <dbReference type="RuleBase" id="RU365053"/>
    </source>
</evidence>
<dbReference type="GO" id="GO:0005685">
    <property type="term" value="C:U1 snRNP"/>
    <property type="evidence" value="ECO:0007669"/>
    <property type="project" value="UniProtKB-UniRule"/>
</dbReference>
<evidence type="ECO:0000256" key="4">
    <source>
        <dbReference type="ARBA" id="ARBA00022490"/>
    </source>
</evidence>
<keyword evidence="10 12" id="KW-0687">Ribonucleoprotein</keyword>
<name>A0A2R5GDM5_9STRA</name>
<reference evidence="14 15" key="1">
    <citation type="submission" date="2017-12" db="EMBL/GenBank/DDBJ databases">
        <title>Sequencing, de novo assembly and annotation of complete genome of a new Thraustochytrid species, strain FCC1311.</title>
        <authorList>
            <person name="Sedici K."/>
            <person name="Godart F."/>
            <person name="Aiese Cigliano R."/>
            <person name="Sanseverino W."/>
            <person name="Barakat M."/>
            <person name="Ortet P."/>
            <person name="Marechal E."/>
            <person name="Cagnac O."/>
            <person name="Amato A."/>
        </authorList>
    </citation>
    <scope>NUCLEOTIDE SEQUENCE [LARGE SCALE GENOMIC DNA]</scope>
</reference>
<comment type="caution">
    <text evidence="14">The sequence shown here is derived from an EMBL/GenBank/DDBJ whole genome shotgun (WGS) entry which is preliminary data.</text>
</comment>
<proteinExistence type="inferred from homology"/>